<dbReference type="PANTHER" id="PTHR10629:SF52">
    <property type="entry name" value="DNA (CYTOSINE-5)-METHYLTRANSFERASE 1"/>
    <property type="match status" value="1"/>
</dbReference>
<keyword evidence="3 7" id="KW-0808">Transferase</keyword>
<comment type="catalytic activity">
    <reaction evidence="6">
        <text>a 2'-deoxycytidine in DNA + S-adenosyl-L-methionine = a 5-methyl-2'-deoxycytidine in DNA + S-adenosyl-L-homocysteine + H(+)</text>
        <dbReference type="Rhea" id="RHEA:13681"/>
        <dbReference type="Rhea" id="RHEA-COMP:11369"/>
        <dbReference type="Rhea" id="RHEA-COMP:11370"/>
        <dbReference type="ChEBI" id="CHEBI:15378"/>
        <dbReference type="ChEBI" id="CHEBI:57856"/>
        <dbReference type="ChEBI" id="CHEBI:59789"/>
        <dbReference type="ChEBI" id="CHEBI:85452"/>
        <dbReference type="ChEBI" id="CHEBI:85454"/>
        <dbReference type="EC" id="2.1.1.37"/>
    </reaction>
</comment>
<evidence type="ECO:0000256" key="7">
    <source>
        <dbReference type="PROSITE-ProRule" id="PRU01016"/>
    </source>
</evidence>
<dbReference type="EC" id="2.1.1.37" evidence="1"/>
<dbReference type="EMBL" id="CU459003">
    <property type="protein sequence ID" value="CAM77280.1"/>
    <property type="molecule type" value="Genomic_DNA"/>
</dbReference>
<dbReference type="NCBIfam" id="TIGR00675">
    <property type="entry name" value="dcm"/>
    <property type="match status" value="1"/>
</dbReference>
<name>A4U323_9PROT</name>
<reference evidence="9" key="1">
    <citation type="journal article" date="2007" name="J. Bacteriol.">
        <title>Comparative genome analysis of four magnetotactic bacteria reveals a complex set of group-specific genes implicated in magnetosome biomineralization and function.</title>
        <authorList>
            <person name="Richter M."/>
            <person name="Kube M."/>
            <person name="Bazylinski D.A."/>
            <person name="Lombardot T."/>
            <person name="Gloeckner F.O."/>
            <person name="Reinhardt R."/>
            <person name="Schueler D."/>
        </authorList>
    </citation>
    <scope>NUCLEOTIDE SEQUENCE</scope>
    <source>
        <strain evidence="9">MSR-1</strain>
    </source>
</reference>
<feature type="active site" evidence="7">
    <location>
        <position position="90"/>
    </location>
</feature>
<dbReference type="AlphaFoldDB" id="A4U323"/>
<keyword evidence="5" id="KW-0680">Restriction system</keyword>
<sequence>MGTTNLIHKVPQPASPWENFTFASFFACAGGADFGMKAAGANPVYVNEFRRSVAELHRLNHGFPVDTRSITETGVTDYGSPTIMLGGFPCQPFSKAGNQLGGQDARGQMGVVFAEKIMAAKPPAFICENVAPFLTKPEFADVYGAMLAVWGDAYVVTPTLLNACHYGVPQSRERAFIIGYRRDLGIRFRAGTITPSYHTATIRTAIADLVGLAIPMAGKSPLTGHEYAVSALAPYLRAFGRIRGWDQPSYTVVCGIGSLPLHPDPLPICMAGQPGVLLSNQTGTWHRRLTVRECARIQTFPDDFAFGNASLTLAHDVLGNAIPPDLMERIAVAVRSDLVRAGVVSQSAPAQLRLVA</sequence>
<dbReference type="GO" id="GO:0003677">
    <property type="term" value="F:DNA binding"/>
    <property type="evidence" value="ECO:0007669"/>
    <property type="project" value="TreeGrafter"/>
</dbReference>
<dbReference type="GO" id="GO:0009307">
    <property type="term" value="P:DNA restriction-modification system"/>
    <property type="evidence" value="ECO:0007669"/>
    <property type="project" value="UniProtKB-KW"/>
</dbReference>
<evidence type="ECO:0000256" key="3">
    <source>
        <dbReference type="ARBA" id="ARBA00022679"/>
    </source>
</evidence>
<dbReference type="InterPro" id="IPR050390">
    <property type="entry name" value="C5-Methyltransferase"/>
</dbReference>
<evidence type="ECO:0000256" key="4">
    <source>
        <dbReference type="ARBA" id="ARBA00022691"/>
    </source>
</evidence>
<gene>
    <name evidence="9" type="ORF">MGR_2466</name>
</gene>
<dbReference type="PROSITE" id="PS51679">
    <property type="entry name" value="SAM_MT_C5"/>
    <property type="match status" value="1"/>
</dbReference>
<proteinExistence type="inferred from homology"/>
<dbReference type="GO" id="GO:0044027">
    <property type="term" value="P:negative regulation of gene expression via chromosomal CpG island methylation"/>
    <property type="evidence" value="ECO:0007669"/>
    <property type="project" value="TreeGrafter"/>
</dbReference>
<dbReference type="SUPFAM" id="SSF53335">
    <property type="entry name" value="S-adenosyl-L-methionine-dependent methyltransferases"/>
    <property type="match status" value="1"/>
</dbReference>
<evidence type="ECO:0000256" key="8">
    <source>
        <dbReference type="RuleBase" id="RU000416"/>
    </source>
</evidence>
<dbReference type="GO" id="GO:0032259">
    <property type="term" value="P:methylation"/>
    <property type="evidence" value="ECO:0007669"/>
    <property type="project" value="UniProtKB-KW"/>
</dbReference>
<dbReference type="InterPro" id="IPR029063">
    <property type="entry name" value="SAM-dependent_MTases_sf"/>
</dbReference>
<dbReference type="Pfam" id="PF00145">
    <property type="entry name" value="DNA_methylase"/>
    <property type="match status" value="2"/>
</dbReference>
<evidence type="ECO:0000256" key="6">
    <source>
        <dbReference type="ARBA" id="ARBA00047422"/>
    </source>
</evidence>
<keyword evidence="4 7" id="KW-0949">S-adenosyl-L-methionine</keyword>
<comment type="similarity">
    <text evidence="7 8">Belongs to the class I-like SAM-binding methyltransferase superfamily. C5-methyltransferase family.</text>
</comment>
<accession>A4U323</accession>
<protein>
    <recommendedName>
        <fullName evidence="1">DNA (cytosine-5-)-methyltransferase</fullName>
        <ecNumber evidence="1">2.1.1.37</ecNumber>
    </recommendedName>
</protein>
<dbReference type="Gene3D" id="3.40.50.150">
    <property type="entry name" value="Vaccinia Virus protein VP39"/>
    <property type="match status" value="1"/>
</dbReference>
<evidence type="ECO:0000313" key="9">
    <source>
        <dbReference type="EMBL" id="CAM77280.1"/>
    </source>
</evidence>
<keyword evidence="2 7" id="KW-0489">Methyltransferase</keyword>
<evidence type="ECO:0000256" key="2">
    <source>
        <dbReference type="ARBA" id="ARBA00022603"/>
    </source>
</evidence>
<evidence type="ECO:0000256" key="5">
    <source>
        <dbReference type="ARBA" id="ARBA00022747"/>
    </source>
</evidence>
<dbReference type="PRINTS" id="PR00105">
    <property type="entry name" value="C5METTRFRASE"/>
</dbReference>
<organism evidence="9">
    <name type="scientific">Magnetospirillum gryphiswaldense</name>
    <dbReference type="NCBI Taxonomy" id="55518"/>
    <lineage>
        <taxon>Bacteria</taxon>
        <taxon>Pseudomonadati</taxon>
        <taxon>Pseudomonadota</taxon>
        <taxon>Alphaproteobacteria</taxon>
        <taxon>Rhodospirillales</taxon>
        <taxon>Rhodospirillaceae</taxon>
        <taxon>Magnetospirillum</taxon>
    </lineage>
</organism>
<evidence type="ECO:0000256" key="1">
    <source>
        <dbReference type="ARBA" id="ARBA00011975"/>
    </source>
</evidence>
<dbReference type="REBASE" id="19247">
    <property type="entry name" value="M.MgrMSRORF2466P"/>
</dbReference>
<dbReference type="GO" id="GO:0003886">
    <property type="term" value="F:DNA (cytosine-5-)-methyltransferase activity"/>
    <property type="evidence" value="ECO:0007669"/>
    <property type="project" value="UniProtKB-EC"/>
</dbReference>
<dbReference type="Gene3D" id="3.90.120.10">
    <property type="entry name" value="DNA Methylase, subunit A, domain 2"/>
    <property type="match status" value="1"/>
</dbReference>
<dbReference type="InterPro" id="IPR001525">
    <property type="entry name" value="C5_MeTfrase"/>
</dbReference>
<dbReference type="PANTHER" id="PTHR10629">
    <property type="entry name" value="CYTOSINE-SPECIFIC METHYLTRANSFERASE"/>
    <property type="match status" value="1"/>
</dbReference>